<dbReference type="GeneID" id="25273162"/>
<dbReference type="OrthoDB" id="347149at2759"/>
<dbReference type="Pfam" id="PF00149">
    <property type="entry name" value="Metallophos"/>
    <property type="match status" value="1"/>
</dbReference>
<dbReference type="RefSeq" id="XP_013246719.1">
    <property type="nucleotide sequence ID" value="XM_013391265.1"/>
</dbReference>
<keyword evidence="1" id="KW-0732">Signal</keyword>
<reference evidence="4" key="1">
    <citation type="submission" date="2013-10" db="EMBL/GenBank/DDBJ databases">
        <title>Genomic analysis of the causative agents of coccidiosis in chickens.</title>
        <authorList>
            <person name="Reid A.J."/>
            <person name="Blake D."/>
            <person name="Billington K."/>
            <person name="Browne H."/>
            <person name="Dunn M."/>
            <person name="Hung S."/>
            <person name="Kawahara F."/>
            <person name="Miranda-Saavedra D."/>
            <person name="Mourier T."/>
            <person name="Nagra H."/>
            <person name="Otto T.D."/>
            <person name="Rawlings N."/>
            <person name="Sanchez A."/>
            <person name="Sanders M."/>
            <person name="Subramaniam C."/>
            <person name="Tay Y."/>
            <person name="Dear P."/>
            <person name="Doerig C."/>
            <person name="Gruber A."/>
            <person name="Parkinson J."/>
            <person name="Shirley M."/>
            <person name="Wan K.L."/>
            <person name="Berriman M."/>
            <person name="Tomley F."/>
            <person name="Pain A."/>
        </authorList>
    </citation>
    <scope>NUCLEOTIDE SEQUENCE</scope>
    <source>
        <strain evidence="4">Houghton</strain>
    </source>
</reference>
<accession>U6H0H1</accession>
<dbReference type="EMBL" id="HG673637">
    <property type="protein sequence ID" value="CDI84264.1"/>
    <property type="molecule type" value="Genomic_DNA"/>
</dbReference>
<dbReference type="VEuPathDB" id="ToxoDB:EAH_00050920"/>
<keyword evidence="2" id="KW-0378">Hydrolase</keyword>
<name>U6H0H1_EIMAC</name>
<evidence type="ECO:0000256" key="1">
    <source>
        <dbReference type="ARBA" id="ARBA00022729"/>
    </source>
</evidence>
<keyword evidence="5" id="KW-1185">Reference proteome</keyword>
<feature type="domain" description="Calcineurin-like phosphoesterase" evidence="3">
    <location>
        <begin position="85"/>
        <end position="332"/>
    </location>
</feature>
<dbReference type="Gene3D" id="3.60.21.10">
    <property type="match status" value="2"/>
</dbReference>
<dbReference type="GO" id="GO:0016787">
    <property type="term" value="F:hydrolase activity"/>
    <property type="evidence" value="ECO:0007669"/>
    <property type="project" value="UniProtKB-KW"/>
</dbReference>
<dbReference type="PANTHER" id="PTHR10161:SF14">
    <property type="entry name" value="TARTRATE-RESISTANT ACID PHOSPHATASE TYPE 5"/>
    <property type="match status" value="1"/>
</dbReference>
<dbReference type="InterPro" id="IPR004843">
    <property type="entry name" value="Calcineurin-like_PHP"/>
</dbReference>
<proteinExistence type="predicted"/>
<protein>
    <submittedName>
        <fullName evidence="4">Serine/threonine protein phosphatase, putative</fullName>
    </submittedName>
</protein>
<evidence type="ECO:0000313" key="5">
    <source>
        <dbReference type="Proteomes" id="UP000018050"/>
    </source>
</evidence>
<reference evidence="4" key="2">
    <citation type="submission" date="2013-10" db="EMBL/GenBank/DDBJ databases">
        <authorList>
            <person name="Aslett M."/>
        </authorList>
    </citation>
    <scope>NUCLEOTIDE SEQUENCE</scope>
    <source>
        <strain evidence="4">Houghton</strain>
    </source>
</reference>
<evidence type="ECO:0000259" key="3">
    <source>
        <dbReference type="Pfam" id="PF00149"/>
    </source>
</evidence>
<dbReference type="SUPFAM" id="SSF56300">
    <property type="entry name" value="Metallo-dependent phosphatases"/>
    <property type="match status" value="1"/>
</dbReference>
<sequence length="409" mass="44796">MVETAALTQPVWSEVLPKIKGDHFRRRREDEDMSILPDPDPPTLWLNSLDSLGCVKQSTAVPGTGVCNGPEAWERATDGSRGVYFVAVGDTGLPSTALSKVVATMAEVCSVVPVSFVSLLGDNFYPTGVSSVDDPKFVSHFEVPFGHPALQRVAFFPVLGNHDYQLSPHAQIQRYFSSCATCKQPQDWNFFLTSGLGVVSVLQLLKCAGGFRIHVRCSFFCVAFTFYTLQLQTAATGVDEGTYSLGNSVTVVNIHLDSNILLSSHAIARKQLAFLEAVLRSAAAEADWIFVHQHHPLFTDGTLRRNVKWFQDLLLPLYLRYGVDAIFAGHEHLLSHFELDGPDSVGGTIAQVISGSGSKLHRSFPTCCTPSLQKKCKGHQELCRSSNCAFQRTTSGFALVNLTAKEMRV</sequence>
<evidence type="ECO:0000313" key="4">
    <source>
        <dbReference type="EMBL" id="CDI84264.1"/>
    </source>
</evidence>
<feature type="non-terminal residue" evidence="4">
    <location>
        <position position="409"/>
    </location>
</feature>
<dbReference type="Proteomes" id="UP000018050">
    <property type="component" value="Unassembled WGS sequence"/>
</dbReference>
<gene>
    <name evidence="4" type="ORF">EAH_00050920</name>
</gene>
<organism evidence="4 5">
    <name type="scientific">Eimeria acervulina</name>
    <name type="common">Coccidian parasite</name>
    <dbReference type="NCBI Taxonomy" id="5801"/>
    <lineage>
        <taxon>Eukaryota</taxon>
        <taxon>Sar</taxon>
        <taxon>Alveolata</taxon>
        <taxon>Apicomplexa</taxon>
        <taxon>Conoidasida</taxon>
        <taxon>Coccidia</taxon>
        <taxon>Eucoccidiorida</taxon>
        <taxon>Eimeriorina</taxon>
        <taxon>Eimeriidae</taxon>
        <taxon>Eimeria</taxon>
    </lineage>
</organism>
<dbReference type="PANTHER" id="PTHR10161">
    <property type="entry name" value="TARTRATE-RESISTANT ACID PHOSPHATASE TYPE 5"/>
    <property type="match status" value="1"/>
</dbReference>
<evidence type="ECO:0000256" key="2">
    <source>
        <dbReference type="ARBA" id="ARBA00022801"/>
    </source>
</evidence>
<dbReference type="InterPro" id="IPR051558">
    <property type="entry name" value="Metallophosphoesterase_PAP"/>
</dbReference>
<dbReference type="InterPro" id="IPR029052">
    <property type="entry name" value="Metallo-depent_PP-like"/>
</dbReference>
<dbReference type="AlphaFoldDB" id="U6H0H1"/>